<proteinExistence type="predicted"/>
<gene>
    <name evidence="1" type="ORF">BABINDRAFT_92412</name>
</gene>
<sequence length="292" mass="32227">MGFKKYNFQELTASIQANLDASNIPNAIRDTCRMIETPIETIPNAKQAPRGQDPLDLYLQSLYNTDLQTITIPLHNGLVSVDVSGVHLTPLDSFLAAKRAHRQPRGAAAKQRLTAKTLDLSSLTSTPMKRPLAYVGEDTMDDSHGNEYPSAKKLKRGSQNANLYLLNDSPFALHTPSQPGRAAASTPFATTPFFMKKMHISGGELHTPNANNGLPGMIKPKNILKMLDSSLIHSSDFIDDSMLINEYTQQYAGHTQGSILVNTPLTHRKRTDLTKMLEISADELERAKKDDM</sequence>
<evidence type="ECO:0000313" key="2">
    <source>
        <dbReference type="Proteomes" id="UP000094336"/>
    </source>
</evidence>
<name>A0A1E3QK77_9ASCO</name>
<protein>
    <submittedName>
        <fullName evidence="1">Uncharacterized protein</fullName>
    </submittedName>
</protein>
<dbReference type="EMBL" id="KV454437">
    <property type="protein sequence ID" value="ODQ78085.1"/>
    <property type="molecule type" value="Genomic_DNA"/>
</dbReference>
<dbReference type="GeneID" id="30150787"/>
<dbReference type="AlphaFoldDB" id="A0A1E3QK77"/>
<accession>A0A1E3QK77</accession>
<organism evidence="1 2">
    <name type="scientific">Babjeviella inositovora NRRL Y-12698</name>
    <dbReference type="NCBI Taxonomy" id="984486"/>
    <lineage>
        <taxon>Eukaryota</taxon>
        <taxon>Fungi</taxon>
        <taxon>Dikarya</taxon>
        <taxon>Ascomycota</taxon>
        <taxon>Saccharomycotina</taxon>
        <taxon>Pichiomycetes</taxon>
        <taxon>Serinales incertae sedis</taxon>
        <taxon>Babjeviella</taxon>
    </lineage>
</organism>
<dbReference type="Proteomes" id="UP000094336">
    <property type="component" value="Unassembled WGS sequence"/>
</dbReference>
<dbReference type="RefSeq" id="XP_018983413.1">
    <property type="nucleotide sequence ID" value="XM_019132934.1"/>
</dbReference>
<evidence type="ECO:0000313" key="1">
    <source>
        <dbReference type="EMBL" id="ODQ78085.1"/>
    </source>
</evidence>
<keyword evidence="2" id="KW-1185">Reference proteome</keyword>
<reference evidence="2" key="1">
    <citation type="submission" date="2016-05" db="EMBL/GenBank/DDBJ databases">
        <title>Comparative genomics of biotechnologically important yeasts.</title>
        <authorList>
            <consortium name="DOE Joint Genome Institute"/>
            <person name="Riley R."/>
            <person name="Haridas S."/>
            <person name="Wolfe K.H."/>
            <person name="Lopes M.R."/>
            <person name="Hittinger C.T."/>
            <person name="Goker M."/>
            <person name="Salamov A."/>
            <person name="Wisecaver J."/>
            <person name="Long T.M."/>
            <person name="Aerts A.L."/>
            <person name="Barry K."/>
            <person name="Choi C."/>
            <person name="Clum A."/>
            <person name="Coughlan A.Y."/>
            <person name="Deshpande S."/>
            <person name="Douglass A.P."/>
            <person name="Hanson S.J."/>
            <person name="Klenk H.-P."/>
            <person name="Labutti K."/>
            <person name="Lapidus A."/>
            <person name="Lindquist E."/>
            <person name="Lipzen A."/>
            <person name="Meier-Kolthoff J.P."/>
            <person name="Ohm R.A."/>
            <person name="Otillar R.P."/>
            <person name="Pangilinan J."/>
            <person name="Peng Y."/>
            <person name="Rokas A."/>
            <person name="Rosa C.A."/>
            <person name="Scheuner C."/>
            <person name="Sibirny A.A."/>
            <person name="Slot J.C."/>
            <person name="Stielow J.B."/>
            <person name="Sun H."/>
            <person name="Kurtzman C.P."/>
            <person name="Blackwell M."/>
            <person name="Grigoriev I.V."/>
            <person name="Jeffries T.W."/>
        </authorList>
    </citation>
    <scope>NUCLEOTIDE SEQUENCE [LARGE SCALE GENOMIC DNA]</scope>
    <source>
        <strain evidence="2">NRRL Y-12698</strain>
    </source>
</reference>